<comment type="subcellular location">
    <subcellularLocation>
        <location evidence="1">Nucleus</location>
    </subcellularLocation>
</comment>
<dbReference type="InterPro" id="IPR011989">
    <property type="entry name" value="ARM-like"/>
</dbReference>
<evidence type="ECO:0000256" key="2">
    <source>
        <dbReference type="ARBA" id="ARBA00022618"/>
    </source>
</evidence>
<feature type="compositionally biased region" description="Basic and acidic residues" evidence="6">
    <location>
        <begin position="1331"/>
        <end position="1340"/>
    </location>
</feature>
<feature type="compositionally biased region" description="Basic and acidic residues" evidence="6">
    <location>
        <begin position="1407"/>
        <end position="1421"/>
    </location>
</feature>
<dbReference type="Proteomes" id="UP000800092">
    <property type="component" value="Unassembled WGS sequence"/>
</dbReference>
<dbReference type="PANTHER" id="PTHR12663">
    <property type="entry name" value="ANDROGEN INDUCED INHIBITOR OF PROLIFERATION AS3 / PDS5-RELATED"/>
    <property type="match status" value="1"/>
</dbReference>
<evidence type="ECO:0008006" key="9">
    <source>
        <dbReference type="Google" id="ProtNLM"/>
    </source>
</evidence>
<feature type="region of interest" description="Disordered" evidence="6">
    <location>
        <begin position="323"/>
        <end position="345"/>
    </location>
</feature>
<keyword evidence="8" id="KW-1185">Reference proteome</keyword>
<keyword evidence="3" id="KW-0498">Mitosis</keyword>
<dbReference type="Gene3D" id="1.25.10.10">
    <property type="entry name" value="Leucine-rich Repeat Variant"/>
    <property type="match status" value="1"/>
</dbReference>
<dbReference type="GO" id="GO:0051301">
    <property type="term" value="P:cell division"/>
    <property type="evidence" value="ECO:0007669"/>
    <property type="project" value="UniProtKB-KW"/>
</dbReference>
<dbReference type="Pfam" id="PF20168">
    <property type="entry name" value="PDS5"/>
    <property type="match status" value="1"/>
</dbReference>
<dbReference type="GO" id="GO:0000785">
    <property type="term" value="C:chromatin"/>
    <property type="evidence" value="ECO:0007669"/>
    <property type="project" value="TreeGrafter"/>
</dbReference>
<dbReference type="PANTHER" id="PTHR12663:SF0">
    <property type="entry name" value="PRECOCIOUS DISSOCIATION OF SISTERS 5, ISOFORM A"/>
    <property type="match status" value="1"/>
</dbReference>
<feature type="compositionally biased region" description="Polar residues" evidence="6">
    <location>
        <begin position="627"/>
        <end position="643"/>
    </location>
</feature>
<feature type="compositionally biased region" description="Acidic residues" evidence="6">
    <location>
        <begin position="1486"/>
        <end position="1498"/>
    </location>
</feature>
<feature type="compositionally biased region" description="Acidic residues" evidence="6">
    <location>
        <begin position="1422"/>
        <end position="1435"/>
    </location>
</feature>
<evidence type="ECO:0000256" key="1">
    <source>
        <dbReference type="ARBA" id="ARBA00004123"/>
    </source>
</evidence>
<reference evidence="7" key="1">
    <citation type="journal article" date="2020" name="Stud. Mycol.">
        <title>101 Dothideomycetes genomes: a test case for predicting lifestyles and emergence of pathogens.</title>
        <authorList>
            <person name="Haridas S."/>
            <person name="Albert R."/>
            <person name="Binder M."/>
            <person name="Bloem J."/>
            <person name="Labutti K."/>
            <person name="Salamov A."/>
            <person name="Andreopoulos B."/>
            <person name="Baker S."/>
            <person name="Barry K."/>
            <person name="Bills G."/>
            <person name="Bluhm B."/>
            <person name="Cannon C."/>
            <person name="Castanera R."/>
            <person name="Culley D."/>
            <person name="Daum C."/>
            <person name="Ezra D."/>
            <person name="Gonzalez J."/>
            <person name="Henrissat B."/>
            <person name="Kuo A."/>
            <person name="Liang C."/>
            <person name="Lipzen A."/>
            <person name="Lutzoni F."/>
            <person name="Magnuson J."/>
            <person name="Mondo S."/>
            <person name="Nolan M."/>
            <person name="Ohm R."/>
            <person name="Pangilinan J."/>
            <person name="Park H.-J."/>
            <person name="Ramirez L."/>
            <person name="Alfaro M."/>
            <person name="Sun H."/>
            <person name="Tritt A."/>
            <person name="Yoshinaga Y."/>
            <person name="Zwiers L.-H."/>
            <person name="Turgeon B."/>
            <person name="Goodwin S."/>
            <person name="Spatafora J."/>
            <person name="Crous P."/>
            <person name="Grigoriev I."/>
        </authorList>
    </citation>
    <scope>NUCLEOTIDE SEQUENCE</scope>
    <source>
        <strain evidence="7">Tuck. ex Michener</strain>
    </source>
</reference>
<name>A0A6A6HC83_VIRVR</name>
<dbReference type="GO" id="GO:0007064">
    <property type="term" value="P:mitotic sister chromatid cohesion"/>
    <property type="evidence" value="ECO:0007669"/>
    <property type="project" value="InterPro"/>
</dbReference>
<keyword evidence="4" id="KW-0539">Nucleus</keyword>
<evidence type="ECO:0000256" key="3">
    <source>
        <dbReference type="ARBA" id="ARBA00022776"/>
    </source>
</evidence>
<feature type="region of interest" description="Disordered" evidence="6">
    <location>
        <begin position="627"/>
        <end position="650"/>
    </location>
</feature>
<dbReference type="EMBL" id="ML991789">
    <property type="protein sequence ID" value="KAF2235736.1"/>
    <property type="molecule type" value="Genomic_DNA"/>
</dbReference>
<dbReference type="SUPFAM" id="SSF48371">
    <property type="entry name" value="ARM repeat"/>
    <property type="match status" value="1"/>
</dbReference>
<dbReference type="CDD" id="cd19953">
    <property type="entry name" value="PDS5"/>
    <property type="match status" value="1"/>
</dbReference>
<dbReference type="InterPro" id="IPR039776">
    <property type="entry name" value="Pds5"/>
</dbReference>
<dbReference type="GO" id="GO:0005634">
    <property type="term" value="C:nucleus"/>
    <property type="evidence" value="ECO:0007669"/>
    <property type="project" value="UniProtKB-SubCell"/>
</dbReference>
<keyword evidence="5" id="KW-0131">Cell cycle</keyword>
<accession>A0A6A6HC83</accession>
<dbReference type="OrthoDB" id="200660at2759"/>
<evidence type="ECO:0000313" key="7">
    <source>
        <dbReference type="EMBL" id="KAF2235736.1"/>
    </source>
</evidence>
<dbReference type="GO" id="GO:0006281">
    <property type="term" value="P:DNA repair"/>
    <property type="evidence" value="ECO:0007669"/>
    <property type="project" value="TreeGrafter"/>
</dbReference>
<evidence type="ECO:0000256" key="6">
    <source>
        <dbReference type="SAM" id="MobiDB-lite"/>
    </source>
</evidence>
<feature type="region of interest" description="Disordered" evidence="6">
    <location>
        <begin position="1317"/>
        <end position="1498"/>
    </location>
</feature>
<evidence type="ECO:0000313" key="8">
    <source>
        <dbReference type="Proteomes" id="UP000800092"/>
    </source>
</evidence>
<sequence length="1498" mass="166536">MPTTRRRRNAATAVVEEQAAEMDEEQRQEEDHAQDQEQSQVIARLKFKEPLSWTVGKAIPVAELLTRLEKLFKELKDYEQDFVERDSLTSVANDLVQPKLLDHRDKGVRAYTACCLVEIFRLCAPDAPFDEKQLQGIFTLIAKFVLPALADPSDPYNTQHSHVLDSLVKVKSIVLLVDISASSSLILHIFTSCFDVLSGSSKASSGEEIGKNVEFHMTALLETLIDEAQMLPDQVVEIVLAQFLRADPRVLQGSGGKGKKSSPVDSRQSTLLMKQAPPAYNMAMNICNSQPEKMGRYITQYFSSVIMNVSGAGSGLLLSKSRSKAKAKDNEETDSEETSGPSEANLKELQKAHRLARELWRATPDVLQNIVPQIEAELAAENEDIRLLATETMGDMVAGIGAAGPPSPPMLDPAAYPSQSLQISRGPTEYNFLTTPNSPHAFNTVYPTPYQTFLGRRNDKSSRIRAAWTTTIGRIILTSAGNVGLDDTDESILLQYLAAMLMDGDEKVRLSAVEAIDLFSFQDFVLKLGKAGGVAESGSILCNLSERMKDPKHVIRTEAMTLLGKIWGIAAGAIAEGNERVHQLFAPIPSRILDTLYINDSAINALVDDVLFDSLFPLQYPPLKTKQTNGTLQKSRSHINGDSQLDRQPDEAFSADKIRVERMLLLVRDLEPRAKKVFFAFQGRQTGNAKVMDAFLRKCEDYNGGVIETNEAEIKKQLRGLIDWNAKTLPDPAKAVEDLQKFAKMHDRRSYALIRFCTALESDYRKVQKAIKELTKRIEESLGSGASVLDTIKHLVWRASIIFYNISHVPAIVDFARTDEKGLSSTAHEVLKDISTQNPGIFRTHVKELCEGLIQQAPSAKQSNDPSAVDTLKACAGFARKFPQEIPNDRKFLQSMVNFALYGSPPQAAKYAVSVLMSGPKKEMHAKDLAAQCTKDFQYGSPHFVSELATLSQLIVLAPVELENDIDAIIDIAINRVLLTHQPNSDICSEKDWHVHPDRHLQARTWALKILVNRLRGLPPATTDIGEVAAPVYKLLTTLVSNDGELSKTEESPKPHRIALRLQAAQLLLKLSVHSKHLDQLLTPSSFNNLATIAQDPTEKVRDGFIRSLMKYLAVGSASKLPSRFYVPIFLLAFEPAEQLKSSAQTWLRARTAALQRARDTTMEAVFVRLLSCLSWHPDFDSEGDEILGSVPYLLFYLTSVASADNLPLIFHVAQRVKTVQDGISEDADAVGREQANERLYIVSELAQAVIRRFAEEKGWSLQAWPGKLSLPADIFARMSGHEKAQEVATKQYLAEDVGERLEGVVRVWVRGKKRKAEGRERREAKKKVKRQTEKGEKKARAVRTPQKRRRVESEDAAPSSERRRSGRTKGGTSYVEQDDSEDERDMERWNQSDDVEEDDNEDEEMEKSSNGEDREMKGEGEDGEDGETEMPDAEPETKRTSRSRTKVLANRSMANGVAQGSTGKKAAVKKGRTPIPISSDKESDTDLSDPPESEQDV</sequence>
<feature type="compositionally biased region" description="Acidic residues" evidence="6">
    <location>
        <begin position="18"/>
        <end position="28"/>
    </location>
</feature>
<keyword evidence="2" id="KW-0132">Cell division</keyword>
<gene>
    <name evidence="7" type="ORF">EV356DRAFT_575549</name>
</gene>
<organism evidence="7 8">
    <name type="scientific">Viridothelium virens</name>
    <name type="common">Speckled blister lichen</name>
    <name type="synonym">Trypethelium virens</name>
    <dbReference type="NCBI Taxonomy" id="1048519"/>
    <lineage>
        <taxon>Eukaryota</taxon>
        <taxon>Fungi</taxon>
        <taxon>Dikarya</taxon>
        <taxon>Ascomycota</taxon>
        <taxon>Pezizomycotina</taxon>
        <taxon>Dothideomycetes</taxon>
        <taxon>Dothideomycetes incertae sedis</taxon>
        <taxon>Trypetheliales</taxon>
        <taxon>Trypetheliaceae</taxon>
        <taxon>Viridothelium</taxon>
    </lineage>
</organism>
<dbReference type="InterPro" id="IPR016024">
    <property type="entry name" value="ARM-type_fold"/>
</dbReference>
<evidence type="ECO:0000256" key="4">
    <source>
        <dbReference type="ARBA" id="ARBA00023242"/>
    </source>
</evidence>
<proteinExistence type="predicted"/>
<feature type="region of interest" description="Disordered" evidence="6">
    <location>
        <begin position="1"/>
        <end position="36"/>
    </location>
</feature>
<evidence type="ECO:0000256" key="5">
    <source>
        <dbReference type="ARBA" id="ARBA00023306"/>
    </source>
</evidence>
<feature type="compositionally biased region" description="Acidic residues" evidence="6">
    <location>
        <begin position="1394"/>
        <end position="1406"/>
    </location>
</feature>
<protein>
    <recommendedName>
        <fullName evidence="9">Sister chromatid cohesion and DNA repair protein</fullName>
    </recommendedName>
</protein>